<proteinExistence type="predicted"/>
<name>A0ABU5UCS8_9CYAN</name>
<dbReference type="Pfam" id="PF12450">
    <property type="entry name" value="vWF_A"/>
    <property type="match status" value="1"/>
</dbReference>
<evidence type="ECO:0000256" key="1">
    <source>
        <dbReference type="SAM" id="MobiDB-lite"/>
    </source>
</evidence>
<organism evidence="3 4">
    <name type="scientific">Nodularia harveyana UHCC-0300</name>
    <dbReference type="NCBI Taxonomy" id="2974287"/>
    <lineage>
        <taxon>Bacteria</taxon>
        <taxon>Bacillati</taxon>
        <taxon>Cyanobacteriota</taxon>
        <taxon>Cyanophyceae</taxon>
        <taxon>Nostocales</taxon>
        <taxon>Nodulariaceae</taxon>
        <taxon>Nodularia</taxon>
    </lineage>
</organism>
<dbReference type="Proteomes" id="UP001302120">
    <property type="component" value="Unassembled WGS sequence"/>
</dbReference>
<dbReference type="Pfam" id="PF00092">
    <property type="entry name" value="VWA"/>
    <property type="match status" value="1"/>
</dbReference>
<evidence type="ECO:0000313" key="3">
    <source>
        <dbReference type="EMBL" id="MEA5581173.1"/>
    </source>
</evidence>
<dbReference type="InterPro" id="IPR002035">
    <property type="entry name" value="VWF_A"/>
</dbReference>
<dbReference type="PROSITE" id="PS50234">
    <property type="entry name" value="VWFA"/>
    <property type="match status" value="1"/>
</dbReference>
<dbReference type="SMART" id="SM00327">
    <property type="entry name" value="VWA"/>
    <property type="match status" value="1"/>
</dbReference>
<dbReference type="InterPro" id="IPR051266">
    <property type="entry name" value="CLCR"/>
</dbReference>
<reference evidence="3 4" key="1">
    <citation type="submission" date="2023-12" db="EMBL/GenBank/DDBJ databases">
        <title>Baltic Sea Cyanobacteria.</title>
        <authorList>
            <person name="Delbaje E."/>
            <person name="Fewer D.P."/>
            <person name="Shishido T.K."/>
        </authorList>
    </citation>
    <scope>NUCLEOTIDE SEQUENCE [LARGE SCALE GENOMIC DNA]</scope>
    <source>
        <strain evidence="3 4">UHCC-0300</strain>
    </source>
</reference>
<dbReference type="InterPro" id="IPR021908">
    <property type="entry name" value="YfbK_C"/>
</dbReference>
<evidence type="ECO:0000313" key="4">
    <source>
        <dbReference type="Proteomes" id="UP001302120"/>
    </source>
</evidence>
<dbReference type="CDD" id="cd01465">
    <property type="entry name" value="vWA_subgroup"/>
    <property type="match status" value="1"/>
</dbReference>
<feature type="region of interest" description="Disordered" evidence="1">
    <location>
        <begin position="133"/>
        <end position="202"/>
    </location>
</feature>
<dbReference type="RefSeq" id="WP_323195512.1">
    <property type="nucleotide sequence ID" value="NZ_JAYGHG010000008.1"/>
</dbReference>
<feature type="compositionally biased region" description="Low complexity" evidence="1">
    <location>
        <begin position="171"/>
        <end position="182"/>
    </location>
</feature>
<dbReference type="SUPFAM" id="SSF53300">
    <property type="entry name" value="vWA-like"/>
    <property type="match status" value="1"/>
</dbReference>
<comment type="caution">
    <text evidence="3">The sequence shown here is derived from an EMBL/GenBank/DDBJ whole genome shotgun (WGS) entry which is preliminary data.</text>
</comment>
<keyword evidence="4" id="KW-1185">Reference proteome</keyword>
<dbReference type="InterPro" id="IPR022156">
    <property type="entry name" value="Uncharacterised_YfbK_N"/>
</dbReference>
<protein>
    <submittedName>
        <fullName evidence="3">von Willebrand factor type A domain-containing protein</fullName>
    </submittedName>
</protein>
<feature type="compositionally biased region" description="Polar residues" evidence="1">
    <location>
        <begin position="158"/>
        <end position="170"/>
    </location>
</feature>
<dbReference type="EMBL" id="JAYGHG010000008">
    <property type="protein sequence ID" value="MEA5581173.1"/>
    <property type="molecule type" value="Genomic_DNA"/>
</dbReference>
<dbReference type="Gene3D" id="3.40.50.410">
    <property type="entry name" value="von Willebrand factor, type A domain"/>
    <property type="match status" value="1"/>
</dbReference>
<dbReference type="PANTHER" id="PTHR10579">
    <property type="entry name" value="CALCIUM-ACTIVATED CHLORIDE CHANNEL REGULATOR"/>
    <property type="match status" value="1"/>
</dbReference>
<dbReference type="PANTHER" id="PTHR10579:SF43">
    <property type="entry name" value="ZINC FINGER (C3HC4-TYPE RING FINGER) FAMILY PROTEIN"/>
    <property type="match status" value="1"/>
</dbReference>
<sequence>MSYPIPSKMWQRVSILALFLLIPSVGLAVLHQSGTIAIPANRSSANKSILPNNPDYQALQALVNNYSCVVTVQNFGTSPITRTEFATVLNSCLDATNSTTVAEADQKILQRLQREFTSELATLNNSINEIQADSNLTSSPTREAIQAPSVSKVRPSGMPSSTSAQDQAFGSSSSPRQNRSSNIEPRMVAPVPEPPTGTTFNTENYNRIEDNSFHRVSDEPLSTFSIDVDTASYSNMRRFITQGQLPPKDAVRIEEMINYFSYDYPQPRGNRPFSVNTEVTTAPWNPQHKLVQVGLQGKRLESENLPASNLVFLIDVSGSMNQPAKLPLVKQSLRLLVNELRPQDRVSLVVYSGNAGLVLPATSGDEKAEILAAIDRLEAGGSTAGGQGIELAYKIAKESFLKSGNNRVILATDGDFNVGISSDGELTRLIEQKRDQGIFLTVLGFGTGNYKDGKMEQLANKGNGNYAYIDTLLEGKKVLVHDIRGTLFTIAKDVKIQVEFNPAKVQGYRLIGYENRLLQNQDFNDDKKDAGEIGSGHSVTALYEVIPTGVDSDVKLPEVDSLRYQRPAVTTPADNEMMLVKLRYKLPEDSTSQLITQTISDRDFKANQSPSRNLRFAAAVATFGMVLRDSEYKGNADLDLVMNLASQARGEDEEGYRAEFIRLVEQSRGLMTRR</sequence>
<accession>A0ABU5UCS8</accession>
<dbReference type="Pfam" id="PF12034">
    <property type="entry name" value="YfbK_C"/>
    <property type="match status" value="1"/>
</dbReference>
<dbReference type="InterPro" id="IPR036465">
    <property type="entry name" value="vWFA_dom_sf"/>
</dbReference>
<gene>
    <name evidence="3" type="ORF">VB620_07455</name>
</gene>
<feature type="domain" description="VWFA" evidence="2">
    <location>
        <begin position="309"/>
        <end position="487"/>
    </location>
</feature>
<evidence type="ECO:0000259" key="2">
    <source>
        <dbReference type="PROSITE" id="PS50234"/>
    </source>
</evidence>